<keyword evidence="2" id="KW-1185">Reference proteome</keyword>
<evidence type="ECO:0000313" key="2">
    <source>
        <dbReference type="Proteomes" id="UP000314294"/>
    </source>
</evidence>
<accession>A0A4Z2F7S6</accession>
<evidence type="ECO:0000313" key="1">
    <source>
        <dbReference type="EMBL" id="TNN37286.1"/>
    </source>
</evidence>
<dbReference type="EMBL" id="SRLO01001507">
    <property type="protein sequence ID" value="TNN37286.1"/>
    <property type="molecule type" value="Genomic_DNA"/>
</dbReference>
<dbReference type="AlphaFoldDB" id="A0A4Z2F7S6"/>
<name>A0A4Z2F7S6_9TELE</name>
<sequence length="209" mass="23132">MWPAPPHLVQRVVLVMLRGSEFCQGRRILETQTRAVEPGELPQLHLSKVVLVLGRLDALLQDVANLWTPTSEPPVPVGAERTGNAQHEPDEGLTCSTAFFTFSMVLAVTSACRGSSSPGSICPSFRPTFPSFTEPLPRIMILAQHSFSMFFSVLPLMGSGEGDLKTGDKRQEGLHRYLPRRGITVGMPGMTVFWSGVSQLQRLFFRDFF</sequence>
<proteinExistence type="predicted"/>
<reference evidence="1 2" key="1">
    <citation type="submission" date="2019-03" db="EMBL/GenBank/DDBJ databases">
        <title>First draft genome of Liparis tanakae, snailfish: a comprehensive survey of snailfish specific genes.</title>
        <authorList>
            <person name="Kim W."/>
            <person name="Song I."/>
            <person name="Jeong J.-H."/>
            <person name="Kim D."/>
            <person name="Kim S."/>
            <person name="Ryu S."/>
            <person name="Song J.Y."/>
            <person name="Lee S.K."/>
        </authorList>
    </citation>
    <scope>NUCLEOTIDE SEQUENCE [LARGE SCALE GENOMIC DNA]</scope>
    <source>
        <tissue evidence="1">Muscle</tissue>
    </source>
</reference>
<protein>
    <submittedName>
        <fullName evidence="1">Uncharacterized protein</fullName>
    </submittedName>
</protein>
<gene>
    <name evidence="1" type="ORF">EYF80_052550</name>
</gene>
<dbReference type="OrthoDB" id="5216044at2759"/>
<organism evidence="1 2">
    <name type="scientific">Liparis tanakae</name>
    <name type="common">Tanaka's snailfish</name>
    <dbReference type="NCBI Taxonomy" id="230148"/>
    <lineage>
        <taxon>Eukaryota</taxon>
        <taxon>Metazoa</taxon>
        <taxon>Chordata</taxon>
        <taxon>Craniata</taxon>
        <taxon>Vertebrata</taxon>
        <taxon>Euteleostomi</taxon>
        <taxon>Actinopterygii</taxon>
        <taxon>Neopterygii</taxon>
        <taxon>Teleostei</taxon>
        <taxon>Neoteleostei</taxon>
        <taxon>Acanthomorphata</taxon>
        <taxon>Eupercaria</taxon>
        <taxon>Perciformes</taxon>
        <taxon>Cottioidei</taxon>
        <taxon>Cottales</taxon>
        <taxon>Liparidae</taxon>
        <taxon>Liparis</taxon>
    </lineage>
</organism>
<comment type="caution">
    <text evidence="1">The sequence shown here is derived from an EMBL/GenBank/DDBJ whole genome shotgun (WGS) entry which is preliminary data.</text>
</comment>
<dbReference type="Proteomes" id="UP000314294">
    <property type="component" value="Unassembled WGS sequence"/>
</dbReference>